<keyword evidence="2" id="KW-1185">Reference proteome</keyword>
<reference evidence="1 2" key="1">
    <citation type="submission" date="2013-08" db="EMBL/GenBank/DDBJ databases">
        <title>The genome sequence of Knoellia subterranea.</title>
        <authorList>
            <person name="Zhu W."/>
            <person name="Wang G."/>
        </authorList>
    </citation>
    <scope>NUCLEOTIDE SEQUENCE [LARGE SCALE GENOMIC DNA]</scope>
    <source>
        <strain evidence="1 2">KCTC 19937</strain>
    </source>
</reference>
<sequence>MAELRTAPPAERPESGGGLWLLDGIASEYTGADGGVAHGGRVRLPDGREAGWQMTHPTGELLADDWAEHEGAIKALAHRHRLALLRELLDEPQTALQLAESGRHGTTGQIYNHLRQLVDAGWLSAASRGLYGVPTQRVIPLLVILAATRKEH</sequence>
<proteinExistence type="predicted"/>
<dbReference type="SUPFAM" id="SSF46785">
    <property type="entry name" value="Winged helix' DNA-binding domain"/>
    <property type="match status" value="1"/>
</dbReference>
<dbReference type="InterPro" id="IPR011991">
    <property type="entry name" value="ArsR-like_HTH"/>
</dbReference>
<dbReference type="STRING" id="1385521.N803_13795"/>
<dbReference type="InterPro" id="IPR036390">
    <property type="entry name" value="WH_DNA-bd_sf"/>
</dbReference>
<name>A0A0A0JL45_9MICO</name>
<dbReference type="CDD" id="cd00090">
    <property type="entry name" value="HTH_ARSR"/>
    <property type="match status" value="1"/>
</dbReference>
<protein>
    <submittedName>
        <fullName evidence="1">Regulatory protein ArsR</fullName>
    </submittedName>
</protein>
<dbReference type="EMBL" id="AVPK01000005">
    <property type="protein sequence ID" value="KGN37459.1"/>
    <property type="molecule type" value="Genomic_DNA"/>
</dbReference>
<dbReference type="Proteomes" id="UP000030011">
    <property type="component" value="Unassembled WGS sequence"/>
</dbReference>
<dbReference type="eggNOG" id="COG0640">
    <property type="taxonomic scope" value="Bacteria"/>
</dbReference>
<evidence type="ECO:0000313" key="1">
    <source>
        <dbReference type="EMBL" id="KGN37459.1"/>
    </source>
</evidence>
<organism evidence="1 2">
    <name type="scientific">Knoellia subterranea KCTC 19937</name>
    <dbReference type="NCBI Taxonomy" id="1385521"/>
    <lineage>
        <taxon>Bacteria</taxon>
        <taxon>Bacillati</taxon>
        <taxon>Actinomycetota</taxon>
        <taxon>Actinomycetes</taxon>
        <taxon>Micrococcales</taxon>
        <taxon>Intrasporangiaceae</taxon>
        <taxon>Knoellia</taxon>
    </lineage>
</organism>
<dbReference type="InterPro" id="IPR036388">
    <property type="entry name" value="WH-like_DNA-bd_sf"/>
</dbReference>
<dbReference type="AlphaFoldDB" id="A0A0A0JL45"/>
<dbReference type="Gene3D" id="1.10.10.10">
    <property type="entry name" value="Winged helix-like DNA-binding domain superfamily/Winged helix DNA-binding domain"/>
    <property type="match status" value="1"/>
</dbReference>
<comment type="caution">
    <text evidence="1">The sequence shown here is derived from an EMBL/GenBank/DDBJ whole genome shotgun (WGS) entry which is preliminary data.</text>
</comment>
<accession>A0A0A0JL45</accession>
<evidence type="ECO:0000313" key="2">
    <source>
        <dbReference type="Proteomes" id="UP000030011"/>
    </source>
</evidence>
<gene>
    <name evidence="1" type="ORF">N803_13795</name>
</gene>